<feature type="transmembrane region" description="Helical" evidence="1">
    <location>
        <begin position="59"/>
        <end position="77"/>
    </location>
</feature>
<dbReference type="Proteomes" id="UP000321523">
    <property type="component" value="Unassembled WGS sequence"/>
</dbReference>
<gene>
    <name evidence="3" type="ORF">SAE02_58590</name>
</gene>
<evidence type="ECO:0000256" key="1">
    <source>
        <dbReference type="SAM" id="Phobius"/>
    </source>
</evidence>
<evidence type="ECO:0000313" key="3">
    <source>
        <dbReference type="EMBL" id="GEO41711.1"/>
    </source>
</evidence>
<evidence type="ECO:0000259" key="2">
    <source>
        <dbReference type="Pfam" id="PF07331"/>
    </source>
</evidence>
<keyword evidence="1" id="KW-0472">Membrane</keyword>
<feature type="domain" description="DUF1468" evidence="2">
    <location>
        <begin position="10"/>
        <end position="130"/>
    </location>
</feature>
<comment type="caution">
    <text evidence="3">The sequence shown here is derived from an EMBL/GenBank/DDBJ whole genome shotgun (WGS) entry which is preliminary data.</text>
</comment>
<evidence type="ECO:0000313" key="4">
    <source>
        <dbReference type="Proteomes" id="UP000321523"/>
    </source>
</evidence>
<reference evidence="3 4" key="1">
    <citation type="submission" date="2019-07" db="EMBL/GenBank/DDBJ databases">
        <title>Whole genome shotgun sequence of Skermanella aerolata NBRC 106429.</title>
        <authorList>
            <person name="Hosoyama A."/>
            <person name="Uohara A."/>
            <person name="Ohji S."/>
            <person name="Ichikawa N."/>
        </authorList>
    </citation>
    <scope>NUCLEOTIDE SEQUENCE [LARGE SCALE GENOMIC DNA]</scope>
    <source>
        <strain evidence="3 4">NBRC 106429</strain>
    </source>
</reference>
<keyword evidence="4" id="KW-1185">Reference proteome</keyword>
<keyword evidence="1" id="KW-0812">Transmembrane</keyword>
<dbReference type="EMBL" id="BJYZ01000030">
    <property type="protein sequence ID" value="GEO41711.1"/>
    <property type="molecule type" value="Genomic_DNA"/>
</dbReference>
<name>A0A512DZ13_9PROT</name>
<dbReference type="InterPro" id="IPR009936">
    <property type="entry name" value="DUF1468"/>
</dbReference>
<protein>
    <recommendedName>
        <fullName evidence="2">DUF1468 domain-containing protein</fullName>
    </recommendedName>
</protein>
<sequence length="163" mass="16546">MTVGTGFLTVGSDLDMGSSFRMGPGYFPNVLSVVMIALGLAISGLALRCPKGESGSTPLPWRGLLLIIGAAVFFGFAVRGLGLAPVLLGVVLASAWASRYAAVRTSVSLAAGVAAFCTFLFIQMLGLPLPLTGPWLSLEHGSPLASVLASAELPAVSGPALSK</sequence>
<feature type="transmembrane region" description="Helical" evidence="1">
    <location>
        <begin position="109"/>
        <end position="129"/>
    </location>
</feature>
<accession>A0A512DZ13</accession>
<dbReference type="AlphaFoldDB" id="A0A512DZ13"/>
<keyword evidence="1" id="KW-1133">Transmembrane helix</keyword>
<proteinExistence type="predicted"/>
<feature type="transmembrane region" description="Helical" evidence="1">
    <location>
        <begin position="26"/>
        <end position="47"/>
    </location>
</feature>
<dbReference type="Pfam" id="PF07331">
    <property type="entry name" value="TctB"/>
    <property type="match status" value="1"/>
</dbReference>
<feature type="transmembrane region" description="Helical" evidence="1">
    <location>
        <begin position="83"/>
        <end position="102"/>
    </location>
</feature>
<organism evidence="3 4">
    <name type="scientific">Skermanella aerolata</name>
    <dbReference type="NCBI Taxonomy" id="393310"/>
    <lineage>
        <taxon>Bacteria</taxon>
        <taxon>Pseudomonadati</taxon>
        <taxon>Pseudomonadota</taxon>
        <taxon>Alphaproteobacteria</taxon>
        <taxon>Rhodospirillales</taxon>
        <taxon>Azospirillaceae</taxon>
        <taxon>Skermanella</taxon>
    </lineage>
</organism>